<dbReference type="GO" id="GO:0006355">
    <property type="term" value="P:regulation of DNA-templated transcription"/>
    <property type="evidence" value="ECO:0007669"/>
    <property type="project" value="InterPro"/>
</dbReference>
<protein>
    <submittedName>
        <fullName evidence="2">Gastrula zinc finger</fullName>
    </submittedName>
</protein>
<dbReference type="Proteomes" id="UP001295444">
    <property type="component" value="Chromosome 11"/>
</dbReference>
<dbReference type="EMBL" id="OW240922">
    <property type="protein sequence ID" value="CAH2321154.1"/>
    <property type="molecule type" value="Genomic_DNA"/>
</dbReference>
<feature type="domain" description="KRAB" evidence="1">
    <location>
        <begin position="122"/>
        <end position="148"/>
    </location>
</feature>
<evidence type="ECO:0000313" key="3">
    <source>
        <dbReference type="Proteomes" id="UP001295444"/>
    </source>
</evidence>
<gene>
    <name evidence="2" type="ORF">PECUL_23A017776</name>
</gene>
<keyword evidence="3" id="KW-1185">Reference proteome</keyword>
<dbReference type="InterPro" id="IPR001909">
    <property type="entry name" value="KRAB"/>
</dbReference>
<evidence type="ECO:0000313" key="2">
    <source>
        <dbReference type="EMBL" id="CAH2321154.1"/>
    </source>
</evidence>
<reference evidence="2" key="1">
    <citation type="submission" date="2022-03" db="EMBL/GenBank/DDBJ databases">
        <authorList>
            <person name="Alioto T."/>
            <person name="Alioto T."/>
            <person name="Gomez Garrido J."/>
        </authorList>
    </citation>
    <scope>NUCLEOTIDE SEQUENCE</scope>
</reference>
<sequence>MLERSNLLGKQNIMYLTDCRDQKLLQHLTNCVKMNKDKNEKSERILNLTLEIIYLLTGEDYMIVKKLGECETHASGNLASEVSCSTQSPSMVPPPHSLIHERNNEKIVTNKNQLTGEVPIRCQDIAVFFSVEEWKYLERHRDLYNDVIKVIF</sequence>
<proteinExistence type="predicted"/>
<evidence type="ECO:0000259" key="1">
    <source>
        <dbReference type="Pfam" id="PF01352"/>
    </source>
</evidence>
<dbReference type="Pfam" id="PF01352">
    <property type="entry name" value="KRAB"/>
    <property type="match status" value="1"/>
</dbReference>
<accession>A0AAD1WPT0</accession>
<dbReference type="AlphaFoldDB" id="A0AAD1WPT0"/>
<dbReference type="InterPro" id="IPR036051">
    <property type="entry name" value="KRAB_dom_sf"/>
</dbReference>
<organism evidence="2 3">
    <name type="scientific">Pelobates cultripes</name>
    <name type="common">Western spadefoot toad</name>
    <dbReference type="NCBI Taxonomy" id="61616"/>
    <lineage>
        <taxon>Eukaryota</taxon>
        <taxon>Metazoa</taxon>
        <taxon>Chordata</taxon>
        <taxon>Craniata</taxon>
        <taxon>Vertebrata</taxon>
        <taxon>Euteleostomi</taxon>
        <taxon>Amphibia</taxon>
        <taxon>Batrachia</taxon>
        <taxon>Anura</taxon>
        <taxon>Pelobatoidea</taxon>
        <taxon>Pelobatidae</taxon>
        <taxon>Pelobates</taxon>
    </lineage>
</organism>
<name>A0AAD1WPT0_PELCU</name>
<dbReference type="SUPFAM" id="SSF109640">
    <property type="entry name" value="KRAB domain (Kruppel-associated box)"/>
    <property type="match status" value="1"/>
</dbReference>